<organism evidence="1">
    <name type="scientific">marine sediment metagenome</name>
    <dbReference type="NCBI Taxonomy" id="412755"/>
    <lineage>
        <taxon>unclassified sequences</taxon>
        <taxon>metagenomes</taxon>
        <taxon>ecological metagenomes</taxon>
    </lineage>
</organism>
<gene>
    <name evidence="1" type="ORF">S12H4_28857</name>
</gene>
<sequence length="45" mass="5489">MNPRIEFKTEDGELIPIKDWAKYRILGWSYIPKENRVIIELDELR</sequence>
<proteinExistence type="predicted"/>
<accession>X1TZ45</accession>
<dbReference type="EMBL" id="BARW01016589">
    <property type="protein sequence ID" value="GAI92845.1"/>
    <property type="molecule type" value="Genomic_DNA"/>
</dbReference>
<protein>
    <submittedName>
        <fullName evidence="1">Uncharacterized protein</fullName>
    </submittedName>
</protein>
<name>X1TZ45_9ZZZZ</name>
<evidence type="ECO:0000313" key="1">
    <source>
        <dbReference type="EMBL" id="GAI92845.1"/>
    </source>
</evidence>
<reference evidence="1" key="1">
    <citation type="journal article" date="2014" name="Front. Microbiol.">
        <title>High frequency of phylogenetically diverse reductive dehalogenase-homologous genes in deep subseafloor sedimentary metagenomes.</title>
        <authorList>
            <person name="Kawai M."/>
            <person name="Futagami T."/>
            <person name="Toyoda A."/>
            <person name="Takaki Y."/>
            <person name="Nishi S."/>
            <person name="Hori S."/>
            <person name="Arai W."/>
            <person name="Tsubouchi T."/>
            <person name="Morono Y."/>
            <person name="Uchiyama I."/>
            <person name="Ito T."/>
            <person name="Fujiyama A."/>
            <person name="Inagaki F."/>
            <person name="Takami H."/>
        </authorList>
    </citation>
    <scope>NUCLEOTIDE SEQUENCE</scope>
    <source>
        <strain evidence="1">Expedition CK06-06</strain>
    </source>
</reference>
<dbReference type="AlphaFoldDB" id="X1TZ45"/>
<comment type="caution">
    <text evidence="1">The sequence shown here is derived from an EMBL/GenBank/DDBJ whole genome shotgun (WGS) entry which is preliminary data.</text>
</comment>